<evidence type="ECO:0000256" key="3">
    <source>
        <dbReference type="ARBA" id="ARBA00022729"/>
    </source>
</evidence>
<name>A0A255YP80_9SPHN</name>
<keyword evidence="5" id="KW-0564">Palmitate</keyword>
<evidence type="ECO:0000313" key="8">
    <source>
        <dbReference type="EMBL" id="OYQ31027.1"/>
    </source>
</evidence>
<feature type="signal peptide" evidence="7">
    <location>
        <begin position="1"/>
        <end position="24"/>
    </location>
</feature>
<evidence type="ECO:0000256" key="6">
    <source>
        <dbReference type="ARBA" id="ARBA00023288"/>
    </source>
</evidence>
<dbReference type="GO" id="GO:0016020">
    <property type="term" value="C:membrane"/>
    <property type="evidence" value="ECO:0007669"/>
    <property type="project" value="InterPro"/>
</dbReference>
<dbReference type="Proteomes" id="UP000216991">
    <property type="component" value="Unassembled WGS sequence"/>
</dbReference>
<comment type="caution">
    <text evidence="8">The sequence shown here is derived from an EMBL/GenBank/DDBJ whole genome shotgun (WGS) entry which is preliminary data.</text>
</comment>
<proteinExistence type="inferred from homology"/>
<evidence type="ECO:0000256" key="2">
    <source>
        <dbReference type="ARBA" id="ARBA00022475"/>
    </source>
</evidence>
<dbReference type="RefSeq" id="WP_094473195.1">
    <property type="nucleotide sequence ID" value="NZ_NOXT01000096.1"/>
</dbReference>
<dbReference type="EMBL" id="NOXT01000096">
    <property type="protein sequence ID" value="OYQ31027.1"/>
    <property type="molecule type" value="Genomic_DNA"/>
</dbReference>
<organism evidence="8 9">
    <name type="scientific">Sandarakinorhabdus cyanobacteriorum</name>
    <dbReference type="NCBI Taxonomy" id="1981098"/>
    <lineage>
        <taxon>Bacteria</taxon>
        <taxon>Pseudomonadati</taxon>
        <taxon>Pseudomonadota</taxon>
        <taxon>Alphaproteobacteria</taxon>
        <taxon>Sphingomonadales</taxon>
        <taxon>Sphingosinicellaceae</taxon>
        <taxon>Sandarakinorhabdus</taxon>
    </lineage>
</organism>
<gene>
    <name evidence="8" type="ORF">CHU93_05800</name>
</gene>
<comment type="similarity">
    <text evidence="1">Belongs to the EcnA/EcnB lipoprotein family.</text>
</comment>
<protein>
    <submittedName>
        <fullName evidence="8">Entericidin</fullName>
    </submittedName>
</protein>
<dbReference type="Pfam" id="PF08085">
    <property type="entry name" value="Entericidin"/>
    <property type="match status" value="1"/>
</dbReference>
<evidence type="ECO:0000256" key="4">
    <source>
        <dbReference type="ARBA" id="ARBA00023136"/>
    </source>
</evidence>
<keyword evidence="9" id="KW-1185">Reference proteome</keyword>
<dbReference type="InterPro" id="IPR012556">
    <property type="entry name" value="Entericidin"/>
</dbReference>
<evidence type="ECO:0000256" key="5">
    <source>
        <dbReference type="ARBA" id="ARBA00023139"/>
    </source>
</evidence>
<dbReference type="PROSITE" id="PS51257">
    <property type="entry name" value="PROKAR_LIPOPROTEIN"/>
    <property type="match status" value="1"/>
</dbReference>
<keyword evidence="4" id="KW-0472">Membrane</keyword>
<dbReference type="GO" id="GO:0009636">
    <property type="term" value="P:response to toxic substance"/>
    <property type="evidence" value="ECO:0007669"/>
    <property type="project" value="InterPro"/>
</dbReference>
<evidence type="ECO:0000256" key="7">
    <source>
        <dbReference type="SAM" id="SignalP"/>
    </source>
</evidence>
<evidence type="ECO:0000256" key="1">
    <source>
        <dbReference type="ARBA" id="ARBA00010296"/>
    </source>
</evidence>
<feature type="chain" id="PRO_5013101272" evidence="7">
    <location>
        <begin position="25"/>
        <end position="45"/>
    </location>
</feature>
<evidence type="ECO:0000313" key="9">
    <source>
        <dbReference type="Proteomes" id="UP000216991"/>
    </source>
</evidence>
<dbReference type="AlphaFoldDB" id="A0A255YP80"/>
<keyword evidence="6" id="KW-0449">Lipoprotein</keyword>
<accession>A0A255YP80</accession>
<keyword evidence="3 7" id="KW-0732">Signal</keyword>
<reference evidence="8 9" key="1">
    <citation type="submission" date="2017-07" db="EMBL/GenBank/DDBJ databases">
        <title>Sandarakinorhabdus cyanobacteriorum sp. nov., a novel bacterium isolated from cyanobacterial aggregates in a eutrophic lake.</title>
        <authorList>
            <person name="Cai H."/>
        </authorList>
    </citation>
    <scope>NUCLEOTIDE SEQUENCE [LARGE SCALE GENOMIC DNA]</scope>
    <source>
        <strain evidence="8 9">TH057</strain>
    </source>
</reference>
<sequence>MKAQVRIGLLAALALLTACNTIQGAGRDIKSVGQAIDKSAGAAKD</sequence>
<keyword evidence="2" id="KW-1003">Cell membrane</keyword>